<evidence type="ECO:0000256" key="1">
    <source>
        <dbReference type="SAM" id="Phobius"/>
    </source>
</evidence>
<dbReference type="Gene3D" id="2.60.40.10">
    <property type="entry name" value="Immunoglobulins"/>
    <property type="match status" value="1"/>
</dbReference>
<dbReference type="Proteomes" id="UP001204798">
    <property type="component" value="Unassembled WGS sequence"/>
</dbReference>
<gene>
    <name evidence="3" type="ORF">M2350_003399</name>
</gene>
<accession>A0ABT2ESL9</accession>
<organism evidence="3 4">
    <name type="scientific">Candidatus Fervidibacter sacchari</name>
    <dbReference type="NCBI Taxonomy" id="1448929"/>
    <lineage>
        <taxon>Bacteria</taxon>
        <taxon>Candidatus Fervidibacterota</taxon>
        <taxon>Candidatus Fervidibacter</taxon>
    </lineage>
</organism>
<dbReference type="RefSeq" id="WP_259101479.1">
    <property type="nucleotide sequence ID" value="NZ_CP130454.1"/>
</dbReference>
<dbReference type="InterPro" id="IPR027383">
    <property type="entry name" value="Znf_put"/>
</dbReference>
<dbReference type="Pfam" id="PF06051">
    <property type="entry name" value="DUF928"/>
    <property type="match status" value="1"/>
</dbReference>
<dbReference type="InterPro" id="IPR013783">
    <property type="entry name" value="Ig-like_fold"/>
</dbReference>
<evidence type="ECO:0000313" key="4">
    <source>
        <dbReference type="Proteomes" id="UP001204798"/>
    </source>
</evidence>
<dbReference type="EMBL" id="JANUCP010000008">
    <property type="protein sequence ID" value="MCS3920958.1"/>
    <property type="molecule type" value="Genomic_DNA"/>
</dbReference>
<comment type="caution">
    <text evidence="3">The sequence shown here is derived from an EMBL/GenBank/DDBJ whole genome shotgun (WGS) entry which is preliminary data.</text>
</comment>
<proteinExistence type="predicted"/>
<feature type="transmembrane region" description="Helical" evidence="1">
    <location>
        <begin position="139"/>
        <end position="157"/>
    </location>
</feature>
<keyword evidence="1" id="KW-0812">Transmembrane</keyword>
<evidence type="ECO:0000259" key="2">
    <source>
        <dbReference type="Pfam" id="PF13490"/>
    </source>
</evidence>
<dbReference type="Pfam" id="PF13490">
    <property type="entry name" value="zf-HC2"/>
    <property type="match status" value="1"/>
</dbReference>
<evidence type="ECO:0000313" key="3">
    <source>
        <dbReference type="EMBL" id="MCS3920958.1"/>
    </source>
</evidence>
<dbReference type="Gene3D" id="1.10.10.1320">
    <property type="entry name" value="Anti-sigma factor, zinc-finger domain"/>
    <property type="match status" value="1"/>
</dbReference>
<dbReference type="InterPro" id="IPR041916">
    <property type="entry name" value="Anti_sigma_zinc_sf"/>
</dbReference>
<keyword evidence="1" id="KW-0472">Membrane</keyword>
<keyword evidence="1" id="KW-1133">Transmembrane helix</keyword>
<keyword evidence="4" id="KW-1185">Reference proteome</keyword>
<sequence length="452" mass="51771">MEHITQEQWERYRTMDLDTEELVRIDEHLAKCGECRKRLLSEDQLERAIDRLHRQISAALPTDCITYDLLADYIDGRLSGEEKAKVEEHLRVCVYCAEDFRSLAEFRSTMQEKPKELVQPATSQPSWWQRLKNALTSRWIIALEVGAIAFLVLLFAIHQGQQRFATQLQQLGLQIAHLHEHIKGLEGQVQKLQQEHLVDLRNQLTSVQQRLEAVVKGERQLAYRPTLPLMTLKDTAGTVVLTEDKRLEMPIPLASEWRKRVLELLLEGKVSQPENVKVAMAKVSEKVVMRGEIEGLRTIQPISPVKTSVLPDQIIFRWKGVAGANQYRVLVADENGSKILWESQPISKTHLLLPARTLEPGGVYTWQVEAVVGEEKAVSQPVRFWVLDKQSASLVRRMERQFSNSALTLATLYATYGLWDKAIAQVHRLQKQNPDHPAIKLLQEAVSKWSQK</sequence>
<reference evidence="3 4" key="1">
    <citation type="submission" date="2022-08" db="EMBL/GenBank/DDBJ databases">
        <title>Bacterial and archaeal communities from various locations to study Microbial Dark Matter (Phase II).</title>
        <authorList>
            <person name="Stepanauskas R."/>
        </authorList>
    </citation>
    <scope>NUCLEOTIDE SEQUENCE [LARGE SCALE GENOMIC DNA]</scope>
    <source>
        <strain evidence="3 4">PD1</strain>
    </source>
</reference>
<protein>
    <submittedName>
        <fullName evidence="3">Anti-sigma-YlaC factor YlaD</fullName>
    </submittedName>
</protein>
<feature type="domain" description="Putative zinc-finger" evidence="2">
    <location>
        <begin position="68"/>
        <end position="96"/>
    </location>
</feature>
<dbReference type="InterPro" id="IPR010328">
    <property type="entry name" value="DUF928"/>
</dbReference>
<name>A0ABT2ESL9_9BACT</name>